<evidence type="ECO:0000313" key="1">
    <source>
        <dbReference type="EMBL" id="ALO26586.1"/>
    </source>
</evidence>
<dbReference type="EMBL" id="CP012029">
    <property type="protein sequence ID" value="ALO26586.1"/>
    <property type="molecule type" value="Genomic_DNA"/>
</dbReference>
<name>A0A0S2ISF8_LEPBO</name>
<evidence type="ECO:0000313" key="2">
    <source>
        <dbReference type="Proteomes" id="UP000058857"/>
    </source>
</evidence>
<gene>
    <name evidence="1" type="ORF">LBBP_02337</name>
</gene>
<protein>
    <submittedName>
        <fullName evidence="1">Uncharacterized protein</fullName>
    </submittedName>
</protein>
<proteinExistence type="predicted"/>
<organism evidence="1">
    <name type="scientific">Leptospira borgpetersenii serovar Ballum</name>
    <dbReference type="NCBI Taxonomy" id="280505"/>
    <lineage>
        <taxon>Bacteria</taxon>
        <taxon>Pseudomonadati</taxon>
        <taxon>Spirochaetota</taxon>
        <taxon>Spirochaetia</taxon>
        <taxon>Leptospirales</taxon>
        <taxon>Leptospiraceae</taxon>
        <taxon>Leptospira</taxon>
    </lineage>
</organism>
<dbReference type="Proteomes" id="UP000058857">
    <property type="component" value="Chromosome 1"/>
</dbReference>
<dbReference type="AlphaFoldDB" id="A0A0S2ISF8"/>
<dbReference type="PATRIC" id="fig|280505.15.peg.2285"/>
<reference evidence="1 2" key="1">
    <citation type="journal article" date="2015" name="PLoS Negl. Trop. Dis.">
        <title>Distribution of Plasmids in Distinct Leptospira Pathogenic Species.</title>
        <authorList>
            <person name="Wang Y."/>
            <person name="Zhuang X."/>
            <person name="Zhong Y."/>
            <person name="Zhang C."/>
            <person name="Zhang Y."/>
            <person name="Zeng L."/>
            <person name="Zhu Y."/>
            <person name="He P."/>
            <person name="Dong K."/>
            <person name="Pal U."/>
            <person name="Guo X."/>
            <person name="Qin J."/>
        </authorList>
    </citation>
    <scope>NUCLEOTIDE SEQUENCE [LARGE SCALE GENOMIC DNA]</scope>
    <source>
        <strain evidence="1 2">56604</strain>
    </source>
</reference>
<dbReference type="RefSeq" id="WP_002728164.1">
    <property type="nucleotide sequence ID" value="NZ_JADDVD010000019.1"/>
</dbReference>
<sequence length="45" mass="4952">MGNRTKNSRSEGFTTIQGDCVSLGACKKAKYSKIIIDYLILLRGT</sequence>
<accession>A0A0S2ISF8</accession>